<dbReference type="SUPFAM" id="SSF53474">
    <property type="entry name" value="alpha/beta-Hydrolases"/>
    <property type="match status" value="1"/>
</dbReference>
<dbReference type="Gene3D" id="3.40.50.1820">
    <property type="entry name" value="alpha/beta hydrolase"/>
    <property type="match status" value="1"/>
</dbReference>
<keyword evidence="2 3" id="KW-0378">Hydrolase</keyword>
<dbReference type="RefSeq" id="WP_199108292.1">
    <property type="nucleotide sequence ID" value="NZ_JAHWXQ010000001.1"/>
</dbReference>
<accession>A0ABS6X6S3</accession>
<keyword evidence="4" id="KW-1185">Reference proteome</keyword>
<organism evidence="3 4">
    <name type="scientific">Pontibacter populi</name>
    <dbReference type="NCBI Taxonomy" id="890055"/>
    <lineage>
        <taxon>Bacteria</taxon>
        <taxon>Pseudomonadati</taxon>
        <taxon>Bacteroidota</taxon>
        <taxon>Cytophagia</taxon>
        <taxon>Cytophagales</taxon>
        <taxon>Hymenobacteraceae</taxon>
        <taxon>Pontibacter</taxon>
    </lineage>
</organism>
<dbReference type="InterPro" id="IPR000801">
    <property type="entry name" value="Esterase-like"/>
</dbReference>
<proteinExistence type="inferred from homology"/>
<dbReference type="Proteomes" id="UP000774935">
    <property type="component" value="Unassembled WGS sequence"/>
</dbReference>
<dbReference type="InterPro" id="IPR029058">
    <property type="entry name" value="AB_hydrolase_fold"/>
</dbReference>
<protein>
    <submittedName>
        <fullName evidence="3">Alpha/beta hydrolase</fullName>
    </submittedName>
</protein>
<dbReference type="EMBL" id="JAHWXQ010000001">
    <property type="protein sequence ID" value="MBW3363690.1"/>
    <property type="molecule type" value="Genomic_DNA"/>
</dbReference>
<comment type="similarity">
    <text evidence="1">Belongs to the esterase D family.</text>
</comment>
<dbReference type="Pfam" id="PF00756">
    <property type="entry name" value="Esterase"/>
    <property type="match status" value="1"/>
</dbReference>
<dbReference type="InterPro" id="IPR052558">
    <property type="entry name" value="Siderophore_Hydrolase_D"/>
</dbReference>
<dbReference type="GO" id="GO:0016787">
    <property type="term" value="F:hydrolase activity"/>
    <property type="evidence" value="ECO:0007669"/>
    <property type="project" value="UniProtKB-KW"/>
</dbReference>
<comment type="caution">
    <text evidence="3">The sequence shown here is derived from an EMBL/GenBank/DDBJ whole genome shotgun (WGS) entry which is preliminary data.</text>
</comment>
<reference evidence="3 4" key="1">
    <citation type="submission" date="2021-07" db="EMBL/GenBank/DDBJ databases">
        <authorList>
            <person name="Kim M.K."/>
        </authorList>
    </citation>
    <scope>NUCLEOTIDE SEQUENCE [LARGE SCALE GENOMIC DNA]</scope>
    <source>
        <strain evidence="3 4">HLY7-15</strain>
    </source>
</reference>
<dbReference type="PANTHER" id="PTHR40841:SF2">
    <property type="entry name" value="SIDEROPHORE-DEGRADING ESTERASE (EUROFUNG)"/>
    <property type="match status" value="1"/>
</dbReference>
<sequence length="289" mass="32486">MKKLLPLLILTFYAFSVCGQKAKQQKSSPFVLGEIHTLQSKVLGEKRILNIYLPDGYNPNDTIKYPVIYLLDGSADEDFIHIVGLVQYNSFEWINRVPKSIVVGIATVDRRRDFTFPTTIEADKKQYPTTGHSDKFIDFLGTELQPYINQKFKTTQAKTLIGQSLGGLVATEILLKKPTLFSKYIIVSPSLWWDNGSLLNKDSNILNAAFKQQTDVYIGVGKEGLTPTAIPRVMEVDANLLADKIRATKSKNVNVLFDYLPQEDHATIMHQAVSNAFRQLDSISKTAKE</sequence>
<name>A0ABS6X6S3_9BACT</name>
<gene>
    <name evidence="3" type="ORF">KYK27_01450</name>
</gene>
<dbReference type="PANTHER" id="PTHR40841">
    <property type="entry name" value="SIDEROPHORE TRIACETYLFUSARININE C ESTERASE"/>
    <property type="match status" value="1"/>
</dbReference>
<evidence type="ECO:0000313" key="3">
    <source>
        <dbReference type="EMBL" id="MBW3363690.1"/>
    </source>
</evidence>
<evidence type="ECO:0000256" key="2">
    <source>
        <dbReference type="ARBA" id="ARBA00022801"/>
    </source>
</evidence>
<evidence type="ECO:0000313" key="4">
    <source>
        <dbReference type="Proteomes" id="UP000774935"/>
    </source>
</evidence>
<evidence type="ECO:0000256" key="1">
    <source>
        <dbReference type="ARBA" id="ARBA00005622"/>
    </source>
</evidence>